<reference evidence="4" key="1">
    <citation type="submission" date="2014-12" db="EMBL/GenBank/DDBJ databases">
        <title>Complete Genome Sequencing of Pandoraea pulmonicola DSM 16583.</title>
        <authorList>
            <person name="Chan K.-G."/>
        </authorList>
    </citation>
    <scope>NUCLEOTIDE SEQUENCE [LARGE SCALE GENOMIC DNA]</scope>
    <source>
        <strain evidence="4">DSM 16583</strain>
    </source>
</reference>
<keyword evidence="1" id="KW-0812">Transmembrane</keyword>
<accession>A0AAJ5CYW8</accession>
<evidence type="ECO:0000313" key="2">
    <source>
        <dbReference type="EMBL" id="APD13442.1"/>
    </source>
</evidence>
<evidence type="ECO:0000313" key="3">
    <source>
        <dbReference type="EMBL" id="SUA88958.1"/>
    </source>
</evidence>
<evidence type="ECO:0000313" key="4">
    <source>
        <dbReference type="Proteomes" id="UP000035086"/>
    </source>
</evidence>
<keyword evidence="4" id="KW-1185">Reference proteome</keyword>
<evidence type="ECO:0000313" key="5">
    <source>
        <dbReference type="Proteomes" id="UP000254589"/>
    </source>
</evidence>
<feature type="transmembrane region" description="Helical" evidence="1">
    <location>
        <begin position="56"/>
        <end position="76"/>
    </location>
</feature>
<dbReference type="EMBL" id="UGSJ01000001">
    <property type="protein sequence ID" value="SUA88958.1"/>
    <property type="molecule type" value="Genomic_DNA"/>
</dbReference>
<protein>
    <submittedName>
        <fullName evidence="3">Uncharacterized protein</fullName>
    </submittedName>
</protein>
<name>A0AAJ5CYW8_PANPU</name>
<keyword evidence="1" id="KW-0472">Membrane</keyword>
<gene>
    <name evidence="3" type="ORF">NCTC13159_00413</name>
    <name evidence="2" type="ORF">RO07_25350</name>
</gene>
<evidence type="ECO:0000256" key="1">
    <source>
        <dbReference type="SAM" id="Phobius"/>
    </source>
</evidence>
<dbReference type="AlphaFoldDB" id="A0AAJ5CYW8"/>
<dbReference type="Proteomes" id="UP000035086">
    <property type="component" value="Chromosome"/>
</dbReference>
<reference evidence="2" key="2">
    <citation type="submission" date="2016-11" db="EMBL/GenBank/DDBJ databases">
        <title>Complete Genome Sequencing of Pandoraea pulmonicola DSM 16583.</title>
        <authorList>
            <person name="Chan K.-G."/>
        </authorList>
    </citation>
    <scope>NUCLEOTIDE SEQUENCE</scope>
    <source>
        <strain evidence="2">DSM 16583</strain>
    </source>
</reference>
<keyword evidence="1" id="KW-1133">Transmembrane helix</keyword>
<proteinExistence type="predicted"/>
<organism evidence="3 5">
    <name type="scientific">Pandoraea pulmonicola</name>
    <dbReference type="NCBI Taxonomy" id="93221"/>
    <lineage>
        <taxon>Bacteria</taxon>
        <taxon>Pseudomonadati</taxon>
        <taxon>Pseudomonadota</taxon>
        <taxon>Betaproteobacteria</taxon>
        <taxon>Burkholderiales</taxon>
        <taxon>Burkholderiaceae</taxon>
        <taxon>Pandoraea</taxon>
    </lineage>
</organism>
<reference evidence="3 5" key="3">
    <citation type="submission" date="2018-06" db="EMBL/GenBank/DDBJ databases">
        <authorList>
            <consortium name="Pathogen Informatics"/>
            <person name="Doyle S."/>
        </authorList>
    </citation>
    <scope>NUCLEOTIDE SEQUENCE [LARGE SCALE GENOMIC DNA]</scope>
    <source>
        <strain evidence="3 5">NCTC13159</strain>
    </source>
</reference>
<dbReference type="KEGG" id="ppul:RO07_25350"/>
<sequence length="78" mass="8238">MAMASPYNRGRPRTLTATSYGAGRCGPVQFAGMNRCPASSNFIPTETLLSKLYPRAVRAMCATLLLGAFAVSAFAAHP</sequence>
<dbReference type="EMBL" id="CP010310">
    <property type="protein sequence ID" value="APD13442.1"/>
    <property type="molecule type" value="Genomic_DNA"/>
</dbReference>
<dbReference type="Proteomes" id="UP000254589">
    <property type="component" value="Unassembled WGS sequence"/>
</dbReference>